<feature type="region of interest" description="Disordered" evidence="1">
    <location>
        <begin position="1"/>
        <end position="41"/>
    </location>
</feature>
<name>A0A9D4PXV5_RHISA</name>
<dbReference type="EMBL" id="JABSTV010001250">
    <property type="protein sequence ID" value="KAH7957840.1"/>
    <property type="molecule type" value="Genomic_DNA"/>
</dbReference>
<protein>
    <submittedName>
        <fullName evidence="2">Uncharacterized protein</fullName>
    </submittedName>
</protein>
<dbReference type="Proteomes" id="UP000821837">
    <property type="component" value="Unassembled WGS sequence"/>
</dbReference>
<evidence type="ECO:0000313" key="3">
    <source>
        <dbReference type="Proteomes" id="UP000821837"/>
    </source>
</evidence>
<proteinExistence type="predicted"/>
<reference evidence="2" key="1">
    <citation type="journal article" date="2020" name="Cell">
        <title>Large-Scale Comparative Analyses of Tick Genomes Elucidate Their Genetic Diversity and Vector Capacities.</title>
        <authorList>
            <consortium name="Tick Genome and Microbiome Consortium (TIGMIC)"/>
            <person name="Jia N."/>
            <person name="Wang J."/>
            <person name="Shi W."/>
            <person name="Du L."/>
            <person name="Sun Y."/>
            <person name="Zhan W."/>
            <person name="Jiang J.F."/>
            <person name="Wang Q."/>
            <person name="Zhang B."/>
            <person name="Ji P."/>
            <person name="Bell-Sakyi L."/>
            <person name="Cui X.M."/>
            <person name="Yuan T.T."/>
            <person name="Jiang B.G."/>
            <person name="Yang W.F."/>
            <person name="Lam T.T."/>
            <person name="Chang Q.C."/>
            <person name="Ding S.J."/>
            <person name="Wang X.J."/>
            <person name="Zhu J.G."/>
            <person name="Ruan X.D."/>
            <person name="Zhao L."/>
            <person name="Wei J.T."/>
            <person name="Ye R.Z."/>
            <person name="Que T.C."/>
            <person name="Du C.H."/>
            <person name="Zhou Y.H."/>
            <person name="Cheng J.X."/>
            <person name="Dai P.F."/>
            <person name="Guo W.B."/>
            <person name="Han X.H."/>
            <person name="Huang E.J."/>
            <person name="Li L.F."/>
            <person name="Wei W."/>
            <person name="Gao Y.C."/>
            <person name="Liu J.Z."/>
            <person name="Shao H.Z."/>
            <person name="Wang X."/>
            <person name="Wang C.C."/>
            <person name="Yang T.C."/>
            <person name="Huo Q.B."/>
            <person name="Li W."/>
            <person name="Chen H.Y."/>
            <person name="Chen S.E."/>
            <person name="Zhou L.G."/>
            <person name="Ni X.B."/>
            <person name="Tian J.H."/>
            <person name="Sheng Y."/>
            <person name="Liu T."/>
            <person name="Pan Y.S."/>
            <person name="Xia L.Y."/>
            <person name="Li J."/>
            <person name="Zhao F."/>
            <person name="Cao W.C."/>
        </authorList>
    </citation>
    <scope>NUCLEOTIDE SEQUENCE</scope>
    <source>
        <strain evidence="2">Rsan-2018</strain>
    </source>
</reference>
<reference evidence="2" key="2">
    <citation type="submission" date="2021-09" db="EMBL/GenBank/DDBJ databases">
        <authorList>
            <person name="Jia N."/>
            <person name="Wang J."/>
            <person name="Shi W."/>
            <person name="Du L."/>
            <person name="Sun Y."/>
            <person name="Zhan W."/>
            <person name="Jiang J."/>
            <person name="Wang Q."/>
            <person name="Zhang B."/>
            <person name="Ji P."/>
            <person name="Sakyi L.B."/>
            <person name="Cui X."/>
            <person name="Yuan T."/>
            <person name="Jiang B."/>
            <person name="Yang W."/>
            <person name="Lam T.T.-Y."/>
            <person name="Chang Q."/>
            <person name="Ding S."/>
            <person name="Wang X."/>
            <person name="Zhu J."/>
            <person name="Ruan X."/>
            <person name="Zhao L."/>
            <person name="Wei J."/>
            <person name="Que T."/>
            <person name="Du C."/>
            <person name="Cheng J."/>
            <person name="Dai P."/>
            <person name="Han X."/>
            <person name="Huang E."/>
            <person name="Gao Y."/>
            <person name="Liu J."/>
            <person name="Shao H."/>
            <person name="Ye R."/>
            <person name="Li L."/>
            <person name="Wei W."/>
            <person name="Wang X."/>
            <person name="Wang C."/>
            <person name="Huo Q."/>
            <person name="Li W."/>
            <person name="Guo W."/>
            <person name="Chen H."/>
            <person name="Chen S."/>
            <person name="Zhou L."/>
            <person name="Zhou L."/>
            <person name="Ni X."/>
            <person name="Tian J."/>
            <person name="Zhou Y."/>
            <person name="Sheng Y."/>
            <person name="Liu T."/>
            <person name="Pan Y."/>
            <person name="Xia L."/>
            <person name="Li J."/>
            <person name="Zhao F."/>
            <person name="Cao W."/>
        </authorList>
    </citation>
    <scope>NUCLEOTIDE SEQUENCE</scope>
    <source>
        <strain evidence="2">Rsan-2018</strain>
        <tissue evidence="2">Larvae</tissue>
    </source>
</reference>
<comment type="caution">
    <text evidence="2">The sequence shown here is derived from an EMBL/GenBank/DDBJ whole genome shotgun (WGS) entry which is preliminary data.</text>
</comment>
<accession>A0A9D4PXV5</accession>
<sequence>MEPLLRADPGPDPRIVIGPNRGADLARGAGPGTRRERSISRVHPNRHCKVALGLIVCAAAEDPAKR</sequence>
<evidence type="ECO:0000256" key="1">
    <source>
        <dbReference type="SAM" id="MobiDB-lite"/>
    </source>
</evidence>
<dbReference type="AlphaFoldDB" id="A0A9D4PXV5"/>
<organism evidence="2 3">
    <name type="scientific">Rhipicephalus sanguineus</name>
    <name type="common">Brown dog tick</name>
    <name type="synonym">Ixodes sanguineus</name>
    <dbReference type="NCBI Taxonomy" id="34632"/>
    <lineage>
        <taxon>Eukaryota</taxon>
        <taxon>Metazoa</taxon>
        <taxon>Ecdysozoa</taxon>
        <taxon>Arthropoda</taxon>
        <taxon>Chelicerata</taxon>
        <taxon>Arachnida</taxon>
        <taxon>Acari</taxon>
        <taxon>Parasitiformes</taxon>
        <taxon>Ixodida</taxon>
        <taxon>Ixodoidea</taxon>
        <taxon>Ixodidae</taxon>
        <taxon>Rhipicephalinae</taxon>
        <taxon>Rhipicephalus</taxon>
        <taxon>Rhipicephalus</taxon>
    </lineage>
</organism>
<keyword evidence="3" id="KW-1185">Reference proteome</keyword>
<evidence type="ECO:0000313" key="2">
    <source>
        <dbReference type="EMBL" id="KAH7957840.1"/>
    </source>
</evidence>
<gene>
    <name evidence="2" type="ORF">HPB52_023240</name>
</gene>